<dbReference type="AlphaFoldDB" id="A0A4U1BMV0"/>
<feature type="signal peptide" evidence="1">
    <location>
        <begin position="1"/>
        <end position="19"/>
    </location>
</feature>
<name>A0A4U1BMV0_9GAMM</name>
<protein>
    <submittedName>
        <fullName evidence="2">Uncharacterized protein</fullName>
    </submittedName>
</protein>
<sequence length="123" mass="13540">MLKAIGTTMFAIAALSALIVGGHQVNQANQQQIDQHRAQHLEPEDLTLMFDAEGMVYEYPSSETPDINQLLADYPTAAGLIREQVRGNLAYEAAVEGDYEQAYRQMALAFKDGNGSGSYAEKW</sequence>
<accession>A0A4U1BMV0</accession>
<comment type="caution">
    <text evidence="2">The sequence shown here is derived from an EMBL/GenBank/DDBJ whole genome shotgun (WGS) entry which is preliminary data.</text>
</comment>
<reference evidence="2 3" key="1">
    <citation type="submission" date="2019-04" db="EMBL/GenBank/DDBJ databases">
        <authorList>
            <person name="Hwang J.C."/>
        </authorList>
    </citation>
    <scope>NUCLEOTIDE SEQUENCE [LARGE SCALE GENOMIC DNA]</scope>
    <source>
        <strain evidence="2 3">IMCC35002</strain>
    </source>
</reference>
<organism evidence="2 3">
    <name type="scientific">Ferrimonas aestuarii</name>
    <dbReference type="NCBI Taxonomy" id="2569539"/>
    <lineage>
        <taxon>Bacteria</taxon>
        <taxon>Pseudomonadati</taxon>
        <taxon>Pseudomonadota</taxon>
        <taxon>Gammaproteobacteria</taxon>
        <taxon>Alteromonadales</taxon>
        <taxon>Ferrimonadaceae</taxon>
        <taxon>Ferrimonas</taxon>
    </lineage>
</organism>
<dbReference type="RefSeq" id="WP_136863823.1">
    <property type="nucleotide sequence ID" value="NZ_SWCJ01000009.1"/>
</dbReference>
<evidence type="ECO:0000256" key="1">
    <source>
        <dbReference type="SAM" id="SignalP"/>
    </source>
</evidence>
<evidence type="ECO:0000313" key="2">
    <source>
        <dbReference type="EMBL" id="TKB54274.1"/>
    </source>
</evidence>
<keyword evidence="1" id="KW-0732">Signal</keyword>
<gene>
    <name evidence="2" type="ORF">FCL42_12850</name>
</gene>
<keyword evidence="3" id="KW-1185">Reference proteome</keyword>
<proteinExistence type="predicted"/>
<dbReference type="Proteomes" id="UP000305675">
    <property type="component" value="Unassembled WGS sequence"/>
</dbReference>
<feature type="chain" id="PRO_5020818155" evidence="1">
    <location>
        <begin position="20"/>
        <end position="123"/>
    </location>
</feature>
<dbReference type="OrthoDB" id="6400412at2"/>
<evidence type="ECO:0000313" key="3">
    <source>
        <dbReference type="Proteomes" id="UP000305675"/>
    </source>
</evidence>
<dbReference type="EMBL" id="SWCJ01000009">
    <property type="protein sequence ID" value="TKB54274.1"/>
    <property type="molecule type" value="Genomic_DNA"/>
</dbReference>